<evidence type="ECO:0000313" key="1">
    <source>
        <dbReference type="EMBL" id="VXC82174.1"/>
    </source>
</evidence>
<accession>A0A654BP56</accession>
<evidence type="ECO:0000313" key="2">
    <source>
        <dbReference type="Proteomes" id="UP000432350"/>
    </source>
</evidence>
<sequence>MDLGANFIFFGALFDVRNLERTNRKNRGVVLKEVENKKK</sequence>
<dbReference type="Proteomes" id="UP000432350">
    <property type="component" value="Unassembled WGS sequence"/>
</dbReference>
<gene>
    <name evidence="1" type="ORF">SPHINGO8BC_50255</name>
</gene>
<dbReference type="AlphaFoldDB" id="A0A654BP56"/>
<dbReference type="EMBL" id="CABWMV010000024">
    <property type="protein sequence ID" value="VXC82174.1"/>
    <property type="molecule type" value="Genomic_DNA"/>
</dbReference>
<organism evidence="1 2">
    <name type="scientific">Sphingobacterium multivorum</name>
    <dbReference type="NCBI Taxonomy" id="28454"/>
    <lineage>
        <taxon>Bacteria</taxon>
        <taxon>Pseudomonadati</taxon>
        <taxon>Bacteroidota</taxon>
        <taxon>Sphingobacteriia</taxon>
        <taxon>Sphingobacteriales</taxon>
        <taxon>Sphingobacteriaceae</taxon>
        <taxon>Sphingobacterium</taxon>
    </lineage>
</organism>
<name>A0A654BP56_SPHMU</name>
<reference evidence="1 2" key="1">
    <citation type="submission" date="2019-10" db="EMBL/GenBank/DDBJ databases">
        <authorList>
            <person name="Karimi E."/>
        </authorList>
    </citation>
    <scope>NUCLEOTIDE SEQUENCE [LARGE SCALE GENOMIC DNA]</scope>
    <source>
        <strain evidence="1">Sphingobacterium sp. 8BC</strain>
    </source>
</reference>
<protein>
    <submittedName>
        <fullName evidence="1">Uncharacterized protein</fullName>
    </submittedName>
</protein>
<proteinExistence type="predicted"/>